<gene>
    <name evidence="2" type="ORF">JOE68_003413</name>
</gene>
<proteinExistence type="predicted"/>
<feature type="region of interest" description="Disordered" evidence="1">
    <location>
        <begin position="20"/>
        <end position="58"/>
    </location>
</feature>
<evidence type="ECO:0000256" key="1">
    <source>
        <dbReference type="SAM" id="MobiDB-lite"/>
    </source>
</evidence>
<evidence type="ECO:0000313" key="2">
    <source>
        <dbReference type="EMBL" id="MBM7812548.1"/>
    </source>
</evidence>
<protein>
    <submittedName>
        <fullName evidence="2">Uncharacterized protein</fullName>
    </submittedName>
</protein>
<comment type="caution">
    <text evidence="2">The sequence shown here is derived from an EMBL/GenBank/DDBJ whole genome shotgun (WGS) entry which is preliminary data.</text>
</comment>
<name>A0ABS2S8K4_9PSEU</name>
<keyword evidence="3" id="KW-1185">Reference proteome</keyword>
<organism evidence="2 3">
    <name type="scientific">Saccharothrix algeriensis</name>
    <dbReference type="NCBI Taxonomy" id="173560"/>
    <lineage>
        <taxon>Bacteria</taxon>
        <taxon>Bacillati</taxon>
        <taxon>Actinomycetota</taxon>
        <taxon>Actinomycetes</taxon>
        <taxon>Pseudonocardiales</taxon>
        <taxon>Pseudonocardiaceae</taxon>
        <taxon>Saccharothrix</taxon>
    </lineage>
</organism>
<sequence length="58" mass="5669">MAGRSVGARVVVPAAGASWWSSRSRGGAVPAGASAGRSVTGAVSDSTVVTGDGNRVRR</sequence>
<dbReference type="Proteomes" id="UP001195724">
    <property type="component" value="Unassembled WGS sequence"/>
</dbReference>
<evidence type="ECO:0000313" key="3">
    <source>
        <dbReference type="Proteomes" id="UP001195724"/>
    </source>
</evidence>
<accession>A0ABS2S8K4</accession>
<dbReference type="EMBL" id="JAFBCL010000001">
    <property type="protein sequence ID" value="MBM7812548.1"/>
    <property type="molecule type" value="Genomic_DNA"/>
</dbReference>
<reference evidence="2 3" key="1">
    <citation type="submission" date="2021-01" db="EMBL/GenBank/DDBJ databases">
        <title>Sequencing the genomes of 1000 actinobacteria strains.</title>
        <authorList>
            <person name="Klenk H.-P."/>
        </authorList>
    </citation>
    <scope>NUCLEOTIDE SEQUENCE [LARGE SCALE GENOMIC DNA]</scope>
    <source>
        <strain evidence="2 3">DSM 44581</strain>
    </source>
</reference>
<dbReference type="RefSeq" id="WP_204843310.1">
    <property type="nucleotide sequence ID" value="NZ_JAFBCL010000001.1"/>
</dbReference>